<evidence type="ECO:0000313" key="3">
    <source>
        <dbReference type="EMBL" id="QDV06530.1"/>
    </source>
</evidence>
<evidence type="ECO:0000256" key="2">
    <source>
        <dbReference type="SAM" id="Phobius"/>
    </source>
</evidence>
<protein>
    <recommendedName>
        <fullName evidence="5">Prepilin-type N-terminal cleavage/methylation domain-containing protein</fullName>
    </recommendedName>
</protein>
<reference evidence="3 4" key="1">
    <citation type="submission" date="2019-02" db="EMBL/GenBank/DDBJ databases">
        <title>Deep-cultivation of Planctomycetes and their phenomic and genomic characterization uncovers novel biology.</title>
        <authorList>
            <person name="Wiegand S."/>
            <person name="Jogler M."/>
            <person name="Boedeker C."/>
            <person name="Pinto D."/>
            <person name="Vollmers J."/>
            <person name="Rivas-Marin E."/>
            <person name="Kohn T."/>
            <person name="Peeters S.H."/>
            <person name="Heuer A."/>
            <person name="Rast P."/>
            <person name="Oberbeckmann S."/>
            <person name="Bunk B."/>
            <person name="Jeske O."/>
            <person name="Meyerdierks A."/>
            <person name="Storesund J.E."/>
            <person name="Kallscheuer N."/>
            <person name="Luecker S."/>
            <person name="Lage O.M."/>
            <person name="Pohl T."/>
            <person name="Merkel B.J."/>
            <person name="Hornburger P."/>
            <person name="Mueller R.-W."/>
            <person name="Bruemmer F."/>
            <person name="Labrenz M."/>
            <person name="Spormann A.M."/>
            <person name="Op den Camp H."/>
            <person name="Overmann J."/>
            <person name="Amann R."/>
            <person name="Jetten M.S.M."/>
            <person name="Mascher T."/>
            <person name="Medema M.H."/>
            <person name="Devos D.P."/>
            <person name="Kaster A.-K."/>
            <person name="Ovreas L."/>
            <person name="Rohde M."/>
            <person name="Galperin M.Y."/>
            <person name="Jogler C."/>
        </authorList>
    </citation>
    <scope>NUCLEOTIDE SEQUENCE [LARGE SCALE GENOMIC DNA]</scope>
    <source>
        <strain evidence="3 4">Poly30</strain>
    </source>
</reference>
<dbReference type="EMBL" id="CP036434">
    <property type="protein sequence ID" value="QDV06530.1"/>
    <property type="molecule type" value="Genomic_DNA"/>
</dbReference>
<evidence type="ECO:0000313" key="4">
    <source>
        <dbReference type="Proteomes" id="UP000320390"/>
    </source>
</evidence>
<evidence type="ECO:0008006" key="5">
    <source>
        <dbReference type="Google" id="ProtNLM"/>
    </source>
</evidence>
<name>A0A518ER07_9BACT</name>
<dbReference type="Proteomes" id="UP000320390">
    <property type="component" value="Chromosome"/>
</dbReference>
<accession>A0A518ER07</accession>
<keyword evidence="2" id="KW-0812">Transmembrane</keyword>
<evidence type="ECO:0000256" key="1">
    <source>
        <dbReference type="SAM" id="MobiDB-lite"/>
    </source>
</evidence>
<keyword evidence="4" id="KW-1185">Reference proteome</keyword>
<keyword evidence="2" id="KW-1133">Transmembrane helix</keyword>
<feature type="region of interest" description="Disordered" evidence="1">
    <location>
        <begin position="1"/>
        <end position="20"/>
    </location>
</feature>
<keyword evidence="2" id="KW-0472">Membrane</keyword>
<feature type="transmembrane region" description="Helical" evidence="2">
    <location>
        <begin position="27"/>
        <end position="50"/>
    </location>
</feature>
<dbReference type="AlphaFoldDB" id="A0A518ER07"/>
<proteinExistence type="predicted"/>
<gene>
    <name evidence="3" type="ORF">Poly30_20400</name>
</gene>
<sequence>MKLIRSSSRVRCPAYGHRPPTKSRAGLTIVELVIAAGIMAVLLLASAGAMGESVDSTKLSRNLTQGALFLESVQEDLTAVASSDLLSMNGQQIFATEPRADAKYRVDITTFMASIDLVQIRLALIDQSTGRRVATVNSLRAIG</sequence>
<organism evidence="3 4">
    <name type="scientific">Saltatorellus ferox</name>
    <dbReference type="NCBI Taxonomy" id="2528018"/>
    <lineage>
        <taxon>Bacteria</taxon>
        <taxon>Pseudomonadati</taxon>
        <taxon>Planctomycetota</taxon>
        <taxon>Planctomycetia</taxon>
        <taxon>Planctomycetia incertae sedis</taxon>
        <taxon>Saltatorellus</taxon>
    </lineage>
</organism>